<evidence type="ECO:0000256" key="2">
    <source>
        <dbReference type="ARBA" id="ARBA00023125"/>
    </source>
</evidence>
<protein>
    <submittedName>
        <fullName evidence="5">Putative GntR-family transcriptional regulator</fullName>
    </submittedName>
</protein>
<reference evidence="5" key="1">
    <citation type="journal article" date="2014" name="Int. J. Syst. Evol. Microbiol.">
        <title>Complete genome sequence of Corynebacterium casei LMG S-19264T (=DSM 44701T), isolated from a smear-ripened cheese.</title>
        <authorList>
            <consortium name="US DOE Joint Genome Institute (JGI-PGF)"/>
            <person name="Walter F."/>
            <person name="Albersmeier A."/>
            <person name="Kalinowski J."/>
            <person name="Ruckert C."/>
        </authorList>
    </citation>
    <scope>NUCLEOTIDE SEQUENCE</scope>
    <source>
        <strain evidence="5">CGMCC 4.5737</strain>
    </source>
</reference>
<gene>
    <name evidence="5" type="ORF">GCM10012275_53260</name>
</gene>
<dbReference type="SMART" id="SM00866">
    <property type="entry name" value="UTRA"/>
    <property type="match status" value="1"/>
</dbReference>
<dbReference type="GO" id="GO:0003700">
    <property type="term" value="F:DNA-binding transcription factor activity"/>
    <property type="evidence" value="ECO:0007669"/>
    <property type="project" value="InterPro"/>
</dbReference>
<dbReference type="SMART" id="SM00345">
    <property type="entry name" value="HTH_GNTR"/>
    <property type="match status" value="1"/>
</dbReference>
<accession>A0A8J3CHF8</accession>
<evidence type="ECO:0000313" key="6">
    <source>
        <dbReference type="Proteomes" id="UP000637578"/>
    </source>
</evidence>
<evidence type="ECO:0000256" key="3">
    <source>
        <dbReference type="ARBA" id="ARBA00023163"/>
    </source>
</evidence>
<keyword evidence="6" id="KW-1185">Reference proteome</keyword>
<dbReference type="Proteomes" id="UP000637578">
    <property type="component" value="Unassembled WGS sequence"/>
</dbReference>
<dbReference type="InterPro" id="IPR028978">
    <property type="entry name" value="Chorismate_lyase_/UTRA_dom_sf"/>
</dbReference>
<evidence type="ECO:0000259" key="4">
    <source>
        <dbReference type="PROSITE" id="PS50949"/>
    </source>
</evidence>
<evidence type="ECO:0000256" key="1">
    <source>
        <dbReference type="ARBA" id="ARBA00023015"/>
    </source>
</evidence>
<dbReference type="Pfam" id="PF00392">
    <property type="entry name" value="GntR"/>
    <property type="match status" value="1"/>
</dbReference>
<dbReference type="InterPro" id="IPR036390">
    <property type="entry name" value="WH_DNA-bd_sf"/>
</dbReference>
<reference evidence="5" key="2">
    <citation type="submission" date="2020-09" db="EMBL/GenBank/DDBJ databases">
        <authorList>
            <person name="Sun Q."/>
            <person name="Zhou Y."/>
        </authorList>
    </citation>
    <scope>NUCLEOTIDE SEQUENCE</scope>
    <source>
        <strain evidence="5">CGMCC 4.5737</strain>
    </source>
</reference>
<keyword evidence="1" id="KW-0805">Transcription regulation</keyword>
<dbReference type="InterPro" id="IPR000524">
    <property type="entry name" value="Tscrpt_reg_HTH_GntR"/>
</dbReference>
<dbReference type="PROSITE" id="PS50949">
    <property type="entry name" value="HTH_GNTR"/>
    <property type="match status" value="1"/>
</dbReference>
<dbReference type="AlphaFoldDB" id="A0A8J3CHF8"/>
<comment type="caution">
    <text evidence="5">The sequence shown here is derived from an EMBL/GenBank/DDBJ whole genome shotgun (WGS) entry which is preliminary data.</text>
</comment>
<dbReference type="SUPFAM" id="SSF64288">
    <property type="entry name" value="Chorismate lyase-like"/>
    <property type="match status" value="1"/>
</dbReference>
<dbReference type="GO" id="GO:0045892">
    <property type="term" value="P:negative regulation of DNA-templated transcription"/>
    <property type="evidence" value="ECO:0007669"/>
    <property type="project" value="TreeGrafter"/>
</dbReference>
<keyword evidence="3" id="KW-0804">Transcription</keyword>
<dbReference type="Pfam" id="PF07702">
    <property type="entry name" value="UTRA"/>
    <property type="match status" value="1"/>
</dbReference>
<dbReference type="EMBL" id="BMMK01000035">
    <property type="protein sequence ID" value="GGM75859.1"/>
    <property type="molecule type" value="Genomic_DNA"/>
</dbReference>
<sequence length="238" mass="26763">MARKTDGRPRYQQIAADLRKQIMSGDLPIGSRLPSIAELVTQFSVSTRTIQDAIQTLKDEGVIEAQHGRGLFVRSQRPHVVEVDAYFEPAPGGYTYDLLDVVEVIPPVDVAQALRLDPGQAAVLRHRMTRYAGDPVELHWSYYPVDIARGTPLTRRTKIRGGAPQVLAEAGYPERKFVDRVSVRPPTSEEFLALDLPETVQVICQFRVIYSDDQRPVEVTVMAKAGHLYELQYEQHIS</sequence>
<dbReference type="CDD" id="cd07377">
    <property type="entry name" value="WHTH_GntR"/>
    <property type="match status" value="1"/>
</dbReference>
<feature type="domain" description="HTH gntR-type" evidence="4">
    <location>
        <begin position="8"/>
        <end position="76"/>
    </location>
</feature>
<dbReference type="RefSeq" id="WP_189061168.1">
    <property type="nucleotide sequence ID" value="NZ_BMMK01000035.1"/>
</dbReference>
<dbReference type="SUPFAM" id="SSF46785">
    <property type="entry name" value="Winged helix' DNA-binding domain"/>
    <property type="match status" value="1"/>
</dbReference>
<dbReference type="PANTHER" id="PTHR44846">
    <property type="entry name" value="MANNOSYL-D-GLYCERATE TRANSPORT/METABOLISM SYSTEM REPRESSOR MNGR-RELATED"/>
    <property type="match status" value="1"/>
</dbReference>
<dbReference type="Gene3D" id="3.40.1410.10">
    <property type="entry name" value="Chorismate lyase-like"/>
    <property type="match status" value="1"/>
</dbReference>
<proteinExistence type="predicted"/>
<dbReference type="Gene3D" id="1.10.10.10">
    <property type="entry name" value="Winged helix-like DNA-binding domain superfamily/Winged helix DNA-binding domain"/>
    <property type="match status" value="1"/>
</dbReference>
<dbReference type="GO" id="GO:0003677">
    <property type="term" value="F:DNA binding"/>
    <property type="evidence" value="ECO:0007669"/>
    <property type="project" value="UniProtKB-KW"/>
</dbReference>
<organism evidence="5 6">
    <name type="scientific">Longimycelium tulufanense</name>
    <dbReference type="NCBI Taxonomy" id="907463"/>
    <lineage>
        <taxon>Bacteria</taxon>
        <taxon>Bacillati</taxon>
        <taxon>Actinomycetota</taxon>
        <taxon>Actinomycetes</taxon>
        <taxon>Pseudonocardiales</taxon>
        <taxon>Pseudonocardiaceae</taxon>
        <taxon>Longimycelium</taxon>
    </lineage>
</organism>
<name>A0A8J3CHF8_9PSEU</name>
<keyword evidence="2" id="KW-0238">DNA-binding</keyword>
<dbReference type="InterPro" id="IPR050679">
    <property type="entry name" value="Bact_HTH_transcr_reg"/>
</dbReference>
<evidence type="ECO:0000313" key="5">
    <source>
        <dbReference type="EMBL" id="GGM75859.1"/>
    </source>
</evidence>
<dbReference type="InterPro" id="IPR036388">
    <property type="entry name" value="WH-like_DNA-bd_sf"/>
</dbReference>
<dbReference type="PANTHER" id="PTHR44846:SF17">
    <property type="entry name" value="GNTR-FAMILY TRANSCRIPTIONAL REGULATOR"/>
    <property type="match status" value="1"/>
</dbReference>
<dbReference type="InterPro" id="IPR011663">
    <property type="entry name" value="UTRA"/>
</dbReference>